<protein>
    <recommendedName>
        <fullName evidence="1">Nitroreductase domain-containing protein</fullName>
    </recommendedName>
</protein>
<evidence type="ECO:0000259" key="1">
    <source>
        <dbReference type="Pfam" id="PF00881"/>
    </source>
</evidence>
<reference evidence="2 3" key="1">
    <citation type="journal article" date="2019" name="Sci. Rep.">
        <title>Comparative genomics of chytrid fungi reveal insights into the obligate biotrophic and pathogenic lifestyle of Synchytrium endobioticum.</title>
        <authorList>
            <person name="van de Vossenberg B.T.L.H."/>
            <person name="Warris S."/>
            <person name="Nguyen H.D.T."/>
            <person name="van Gent-Pelzer M.P.E."/>
            <person name="Joly D.L."/>
            <person name="van de Geest H.C."/>
            <person name="Bonants P.J.M."/>
            <person name="Smith D.S."/>
            <person name="Levesque C.A."/>
            <person name="van der Lee T.A.J."/>
        </authorList>
    </citation>
    <scope>NUCLEOTIDE SEQUENCE [LARGE SCALE GENOMIC DNA]</scope>
    <source>
        <strain evidence="2 3">CBS 675.73</strain>
    </source>
</reference>
<dbReference type="AlphaFoldDB" id="A0A507F560"/>
<organism evidence="2 3">
    <name type="scientific">Chytriomyces confervae</name>
    <dbReference type="NCBI Taxonomy" id="246404"/>
    <lineage>
        <taxon>Eukaryota</taxon>
        <taxon>Fungi</taxon>
        <taxon>Fungi incertae sedis</taxon>
        <taxon>Chytridiomycota</taxon>
        <taxon>Chytridiomycota incertae sedis</taxon>
        <taxon>Chytridiomycetes</taxon>
        <taxon>Chytridiales</taxon>
        <taxon>Chytriomycetaceae</taxon>
        <taxon>Chytriomyces</taxon>
    </lineage>
</organism>
<sequence length="193" mass="21278">MSTPFQKAALARRSHRSLTAVSTLSDAELEQLVEFALVNSPSTMNSQTSRVVLLLKEEHVRFWEMAKNGARKVQEGDHLANTLLRHSNFQKGYGTILLFEDSETYKGSAQLQDHGAGILHYVLWTSIAEAGMGASLQHQQSFAQDEAKEAYSLPATWNLVAQMPFGVVAEGVTLPVKSVVPLETRFKSFGGEK</sequence>
<dbReference type="Proteomes" id="UP000320333">
    <property type="component" value="Unassembled WGS sequence"/>
</dbReference>
<proteinExistence type="predicted"/>
<name>A0A507F560_9FUNG</name>
<gene>
    <name evidence="2" type="ORF">CcCBS67573_g06494</name>
</gene>
<keyword evidence="3" id="KW-1185">Reference proteome</keyword>
<accession>A0A507F560</accession>
<dbReference type="SUPFAM" id="SSF55469">
    <property type="entry name" value="FMN-dependent nitroreductase-like"/>
    <property type="match status" value="1"/>
</dbReference>
<dbReference type="PANTHER" id="PTHR43035:SF1">
    <property type="entry name" value="FATTY ACID REPRESSION MUTANT PROTEIN 2-RELATED"/>
    <property type="match status" value="1"/>
</dbReference>
<dbReference type="GO" id="GO:0016491">
    <property type="term" value="F:oxidoreductase activity"/>
    <property type="evidence" value="ECO:0007669"/>
    <property type="project" value="InterPro"/>
</dbReference>
<dbReference type="PANTHER" id="PTHR43035">
    <property type="entry name" value="FATTY ACID REPRESSION MUTANT PROTEIN 2-RELATED"/>
    <property type="match status" value="1"/>
</dbReference>
<dbReference type="InterPro" id="IPR029479">
    <property type="entry name" value="Nitroreductase"/>
</dbReference>
<dbReference type="Pfam" id="PF00881">
    <property type="entry name" value="Nitroreductase"/>
    <property type="match status" value="1"/>
</dbReference>
<dbReference type="STRING" id="246404.A0A507F560"/>
<comment type="caution">
    <text evidence="2">The sequence shown here is derived from an EMBL/GenBank/DDBJ whole genome shotgun (WGS) entry which is preliminary data.</text>
</comment>
<dbReference type="GO" id="GO:0034599">
    <property type="term" value="P:cellular response to oxidative stress"/>
    <property type="evidence" value="ECO:0007669"/>
    <property type="project" value="InterPro"/>
</dbReference>
<dbReference type="InterPro" id="IPR000415">
    <property type="entry name" value="Nitroreductase-like"/>
</dbReference>
<evidence type="ECO:0000313" key="2">
    <source>
        <dbReference type="EMBL" id="TPX70518.1"/>
    </source>
</evidence>
<feature type="domain" description="Nitroreductase" evidence="1">
    <location>
        <begin position="11"/>
        <end position="166"/>
    </location>
</feature>
<dbReference type="OrthoDB" id="2138173at2759"/>
<dbReference type="InterPro" id="IPR033877">
    <property type="entry name" value="Frm2/Hbn1"/>
</dbReference>
<dbReference type="Gene3D" id="3.40.109.10">
    <property type="entry name" value="NADH Oxidase"/>
    <property type="match status" value="1"/>
</dbReference>
<evidence type="ECO:0000313" key="3">
    <source>
        <dbReference type="Proteomes" id="UP000320333"/>
    </source>
</evidence>
<dbReference type="EMBL" id="QEAP01000281">
    <property type="protein sequence ID" value="TPX70518.1"/>
    <property type="molecule type" value="Genomic_DNA"/>
</dbReference>